<dbReference type="AlphaFoldDB" id="A7RRI3"/>
<proteinExistence type="predicted"/>
<dbReference type="STRING" id="45351.A7RRI3"/>
<keyword evidence="3" id="KW-1185">Reference proteome</keyword>
<evidence type="ECO:0000313" key="3">
    <source>
        <dbReference type="Proteomes" id="UP000001593"/>
    </source>
</evidence>
<gene>
    <name evidence="2" type="ORF">NEMVEDRAFT_v1g240177</name>
</gene>
<dbReference type="SUPFAM" id="SSF54001">
    <property type="entry name" value="Cysteine proteinases"/>
    <property type="match status" value="1"/>
</dbReference>
<dbReference type="eggNOG" id="ENOG502SSXM">
    <property type="taxonomic scope" value="Eukaryota"/>
</dbReference>
<dbReference type="PhylomeDB" id="A7RRI3"/>
<evidence type="ECO:0000313" key="2">
    <source>
        <dbReference type="EMBL" id="EDO46012.1"/>
    </source>
</evidence>
<protein>
    <recommendedName>
        <fullName evidence="1">OTU domain-containing protein</fullName>
    </recommendedName>
</protein>
<name>A7RRI3_NEMVE</name>
<dbReference type="InParanoid" id="A7RRI3"/>
<dbReference type="EMBL" id="DS469531">
    <property type="protein sequence ID" value="EDO46012.1"/>
    <property type="molecule type" value="Genomic_DNA"/>
</dbReference>
<dbReference type="InterPro" id="IPR003323">
    <property type="entry name" value="OTU_dom"/>
</dbReference>
<sequence length="903" mass="101935">MFIWCPMHHFGAVILCPDHKCRMRFHAWTSKTKTRNFEEPRLVYDLFGNIILVQAIYKCPHSLENRKSSGHRYLSASETILKCLPRDVTVKFPIKLFYRSACSQALLDYIIVHIGRGQTFLELTEDISSMNFRSYTQLKDGANGSVGSFHNSEVYSFPSNDHLMYMFLAYFASKENLFQVEMNHLPCSILSCDHTFKVSKHIGVIRITDQMFVNQFENIFIWLNDNGQVVTWRLTRSTAFKEIEDLLRNFKDQLDAKGQDLKMIIVDDCCSVRQSYHRIFQNVPVYLDLYHACQRFIKTLPKGSPFSQKMAKEFGLIFRSDGDTGDQRKQVTPEPDIIESNMQMFISKWESRLALASADACKNIRKHIKKGCCSGIPPGVGTQKNERLHKYLKRSLLGGANTISPELAVAIFTMVFYVWSQKRSPSAKKHVSNSRVVPIVPVESNIQNLFSTVSSLRDHPKFKCDNIPKEIPAAVSAEQMNVSTATVGSECDVPNGYRGIPPGQVSALKNETVINYVISRALHLVEILSSVDTQCISRDFDVFDFPFSDLKTMIASIQPDDKTPNIQIDMNRECLNRHLASFGLEIDAVPGDGDCCFTSIMKQIYRCFESNDEEYCDFLRSLGFVGDIKKDVMQLRYLFCNEIRGNSAKYAPCVDFDIDTGVLKFSTSGWFRGSMGDLCVLACSNLLKAPIFIITAQPRCPYLPFIPTEIRSTRVLYVGPSLVIMILLVSAHKQMKTKTLSEGKTCTRACRCRNCENQTVQVRTTLYSTTCTCGKGEGKGSSCVDAARKSRCPCLGKNAYCSVGCGNRSRIKPEEYKRKKGAEFLAEKGFEIKSGPWTQLESVVLLLVLELLESSKPLNPNSIADLYNFIASSKVTRELALPIGFKSFSQVTGFCLASFLFYL</sequence>
<accession>A7RRI3</accession>
<dbReference type="HOGENOM" id="CLU_321141_0_0_1"/>
<dbReference type="Gene3D" id="3.90.70.80">
    <property type="match status" value="1"/>
</dbReference>
<reference evidence="2 3" key="1">
    <citation type="journal article" date="2007" name="Science">
        <title>Sea anemone genome reveals ancestral eumetazoan gene repertoire and genomic organization.</title>
        <authorList>
            <person name="Putnam N.H."/>
            <person name="Srivastava M."/>
            <person name="Hellsten U."/>
            <person name="Dirks B."/>
            <person name="Chapman J."/>
            <person name="Salamov A."/>
            <person name="Terry A."/>
            <person name="Shapiro H."/>
            <person name="Lindquist E."/>
            <person name="Kapitonov V.V."/>
            <person name="Jurka J."/>
            <person name="Genikhovich G."/>
            <person name="Grigoriev I.V."/>
            <person name="Lucas S.M."/>
            <person name="Steele R.E."/>
            <person name="Finnerty J.R."/>
            <person name="Technau U."/>
            <person name="Martindale M.Q."/>
            <person name="Rokhsar D.S."/>
        </authorList>
    </citation>
    <scope>NUCLEOTIDE SEQUENCE [LARGE SCALE GENOMIC DNA]</scope>
    <source>
        <strain evidence="3">CH2 X CH6</strain>
    </source>
</reference>
<organism evidence="2 3">
    <name type="scientific">Nematostella vectensis</name>
    <name type="common">Starlet sea anemone</name>
    <dbReference type="NCBI Taxonomy" id="45351"/>
    <lineage>
        <taxon>Eukaryota</taxon>
        <taxon>Metazoa</taxon>
        <taxon>Cnidaria</taxon>
        <taxon>Anthozoa</taxon>
        <taxon>Hexacorallia</taxon>
        <taxon>Actiniaria</taxon>
        <taxon>Edwardsiidae</taxon>
        <taxon>Nematostella</taxon>
    </lineage>
</organism>
<dbReference type="CDD" id="cd22744">
    <property type="entry name" value="OTU"/>
    <property type="match status" value="1"/>
</dbReference>
<evidence type="ECO:0000259" key="1">
    <source>
        <dbReference type="Pfam" id="PF02338"/>
    </source>
</evidence>
<dbReference type="InterPro" id="IPR038765">
    <property type="entry name" value="Papain-like_cys_pep_sf"/>
</dbReference>
<dbReference type="OMA" id="HIGVIRI"/>
<feature type="domain" description="OTU" evidence="1">
    <location>
        <begin position="590"/>
        <end position="696"/>
    </location>
</feature>
<dbReference type="Pfam" id="PF02338">
    <property type="entry name" value="OTU"/>
    <property type="match status" value="1"/>
</dbReference>
<dbReference type="Proteomes" id="UP000001593">
    <property type="component" value="Unassembled WGS sequence"/>
</dbReference>